<sequence length="97" mass="10531">MSCPPSVSTILSPTDAAIVAAWLNCSDPNAYVHYSTSWGASDYTLNISVIDATTERLVDTRLLTTLENATAWINSNSFDEDEDDMPQATDVSDRLDG</sequence>
<reference evidence="1" key="1">
    <citation type="submission" date="2022-10" db="EMBL/GenBank/DDBJ databases">
        <authorList>
            <person name="Byrne P K."/>
        </authorList>
    </citation>
    <scope>NUCLEOTIDE SEQUENCE</scope>
    <source>
        <strain evidence="1">IFO1802</strain>
    </source>
</reference>
<name>A0AA35J2P4_SACK1</name>
<keyword evidence="2" id="KW-1185">Reference proteome</keyword>
<gene>
    <name evidence="1" type="primary">SKDI10G3080</name>
    <name evidence="1" type="ORF">SKDI_10G3080</name>
</gene>
<evidence type="ECO:0000313" key="2">
    <source>
        <dbReference type="Proteomes" id="UP001162087"/>
    </source>
</evidence>
<dbReference type="OrthoDB" id="4058982at2759"/>
<evidence type="ECO:0000313" key="1">
    <source>
        <dbReference type="EMBL" id="CAI4043996.1"/>
    </source>
</evidence>
<protein>
    <submittedName>
        <fullName evidence="1">Uncharacterized protein</fullName>
    </submittedName>
</protein>
<dbReference type="Proteomes" id="UP001162087">
    <property type="component" value="Chromosome 10"/>
</dbReference>
<accession>A0AA35J2P4</accession>
<dbReference type="EMBL" id="OX365905">
    <property type="protein sequence ID" value="CAI4043996.1"/>
    <property type="molecule type" value="Genomic_DNA"/>
</dbReference>
<proteinExistence type="predicted"/>
<organism evidence="1 2">
    <name type="scientific">Saccharomyces kudriavzevii (strain ATCC MYA-4449 / AS 2.2408 / CBS 8840 / NBRC 1802 / NCYC 2889)</name>
    <name type="common">Yeast</name>
    <dbReference type="NCBI Taxonomy" id="226230"/>
    <lineage>
        <taxon>Eukaryota</taxon>
        <taxon>Fungi</taxon>
        <taxon>Dikarya</taxon>
        <taxon>Ascomycota</taxon>
        <taxon>Saccharomycotina</taxon>
        <taxon>Saccharomycetes</taxon>
        <taxon>Saccharomycetales</taxon>
        <taxon>Saccharomycetaceae</taxon>
        <taxon>Saccharomyces</taxon>
    </lineage>
</organism>